<proteinExistence type="predicted"/>
<organism evidence="2 3">
    <name type="scientific">Plantimonas leprariae</name>
    <dbReference type="NCBI Taxonomy" id="2615207"/>
    <lineage>
        <taxon>Bacteria</taxon>
        <taxon>Pseudomonadati</taxon>
        <taxon>Pseudomonadota</taxon>
        <taxon>Alphaproteobacteria</taxon>
        <taxon>Hyphomicrobiales</taxon>
        <taxon>Aurantimonadaceae</taxon>
        <taxon>Plantimonas</taxon>
    </lineage>
</organism>
<keyword evidence="3" id="KW-1185">Reference proteome</keyword>
<evidence type="ECO:0000313" key="3">
    <source>
        <dbReference type="Proteomes" id="UP000432089"/>
    </source>
</evidence>
<comment type="caution">
    <text evidence="2">The sequence shown here is derived from an EMBL/GenBank/DDBJ whole genome shotgun (WGS) entry which is preliminary data.</text>
</comment>
<protein>
    <recommendedName>
        <fullName evidence="1">TniQ domain-containing protein</fullName>
    </recommendedName>
</protein>
<accession>A0A7V7PP65</accession>
<sequence>MSVVRAPGWMPHLWIRPESDEPVHGMMLRLAASNGLPRLRSFETMVGVRTHQVRLGDRLDALAKVLRCDVSDLQDRCYRRTSAKMRTFRGQTLGTVKDIHTRIRRVCPLCLSERPFHRFWWDFGFVATCPTHGRHLVSECSCGRPLSWDDVELHKCRMCEDGSVHRLTFDLADPDLVSLDRLLLSKFGVGNADAAPVLDELSPRDAFEVAGRVGALDALGYRTKWVEPEDCGEANAVRARGYRILVEGRLPEILDRVFAEFMVTRERTEEGKLPLPRIDNAYGWFVHWFRFRKDEDFSPTLARIIVANAEAKFRLTADNYPKTARSGGTINLSEAAAMARCRPRNLRRLLAKEGLIRPKIVKGSPVRIERSVAERIAHDLADAIGQADLSSLTGLGSECVKTLVRAGSLPCWLRGGGAEAHRFLFRRREVVEWMHRLIPEAPAVARAPDGSLTLARWPYERKISVKRMIDMLAHGDLAVHGLLNGKRDFASALTRAPG</sequence>
<dbReference type="InterPro" id="IPR009492">
    <property type="entry name" value="TniQ"/>
</dbReference>
<name>A0A7V7PP65_9HYPH</name>
<feature type="domain" description="TniQ" evidence="1">
    <location>
        <begin position="14"/>
        <end position="136"/>
    </location>
</feature>
<dbReference type="Pfam" id="PF06527">
    <property type="entry name" value="TniQ"/>
    <property type="match status" value="1"/>
</dbReference>
<reference evidence="2 3" key="1">
    <citation type="submission" date="2019-09" db="EMBL/GenBank/DDBJ databases">
        <title>YIM 132180 draft genome.</title>
        <authorList>
            <person name="Zhang K."/>
        </authorList>
    </citation>
    <scope>NUCLEOTIDE SEQUENCE [LARGE SCALE GENOMIC DNA]</scope>
    <source>
        <strain evidence="2 3">YIM 132180</strain>
    </source>
</reference>
<gene>
    <name evidence="2" type="ORF">F6X38_10820</name>
</gene>
<dbReference type="EMBL" id="VZDO01000008">
    <property type="protein sequence ID" value="KAB0679715.1"/>
    <property type="molecule type" value="Genomic_DNA"/>
</dbReference>
<evidence type="ECO:0000313" key="2">
    <source>
        <dbReference type="EMBL" id="KAB0679715.1"/>
    </source>
</evidence>
<dbReference type="Proteomes" id="UP000432089">
    <property type="component" value="Unassembled WGS sequence"/>
</dbReference>
<dbReference type="AlphaFoldDB" id="A0A7V7PP65"/>
<evidence type="ECO:0000259" key="1">
    <source>
        <dbReference type="Pfam" id="PF06527"/>
    </source>
</evidence>